<gene>
    <name evidence="1" type="ORF">FLAPJACK_31</name>
</gene>
<evidence type="ECO:0000313" key="1">
    <source>
        <dbReference type="EMBL" id="ARQ94945.1"/>
    </source>
</evidence>
<sequence length="70" mass="8647">MFSLFKILRCDHKYFEVDSYPEWTGRAYQTRVRIFCPKCESNREVSAAEWTRHLRRELIKEEYERSLKRG</sequence>
<evidence type="ECO:0000313" key="2">
    <source>
        <dbReference type="Proteomes" id="UP000222741"/>
    </source>
</evidence>
<dbReference type="EMBL" id="KY888882">
    <property type="protein sequence ID" value="ARQ94945.1"/>
    <property type="molecule type" value="Genomic_DNA"/>
</dbReference>
<name>A0A1X9SFP5_9CAUD</name>
<proteinExistence type="predicted"/>
<organism evidence="1 2">
    <name type="scientific">Bacillus phage Flapjack</name>
    <dbReference type="NCBI Taxonomy" id="1983465"/>
    <lineage>
        <taxon>Viruses</taxon>
        <taxon>Duplodnaviria</taxon>
        <taxon>Heunggongvirae</taxon>
        <taxon>Uroviricota</taxon>
        <taxon>Caudoviricetes</taxon>
        <taxon>Herelleviridae</taxon>
        <taxon>Bastillevirinae</taxon>
        <taxon>Bequatrovirus</taxon>
        <taxon>Bequatrovirus spock</taxon>
    </lineage>
</organism>
<protein>
    <submittedName>
        <fullName evidence="1">Uncharacterized protein</fullName>
    </submittedName>
</protein>
<accession>A0A1X9SFP5</accession>
<dbReference type="Proteomes" id="UP000222741">
    <property type="component" value="Segment"/>
</dbReference>
<reference evidence="2" key="1">
    <citation type="submission" date="2017-04" db="EMBL/GenBank/DDBJ databases">
        <authorList>
            <person name="Abille Z."/>
            <person name="Afsharjavan R."/>
            <person name="Alms C.E."/>
            <person name="Anil A."/>
            <person name="Azuma E.A."/>
            <person name="Boateng D."/>
            <person name="Bowden K.V."/>
            <person name="Bui Q."/>
            <person name="Callaghan K.D."/>
            <person name="Canova P.N."/>
            <person name="Carter A.-G.V."/>
            <person name="Carty B."/>
            <person name="Choudhary A."/>
            <person name="Chugh K."/>
            <person name="Clark C.B."/>
            <person name="Clark J."/>
            <person name="Cortez R."/>
            <person name="Dalwadi R.M."/>
            <person name="Daou G."/>
            <person name="Das M."/>
            <person name="Dasari S."/>
            <person name="Davis E.H."/>
            <person name="Defreitas N."/>
            <person name="Demirji J."/>
            <person name="Endres C."/>
            <person name="Fakhar S."/>
            <person name="Feeley N."/>
            <person name="Flores D.C."/>
            <person name="Fowler A.R."/>
            <person name="George T."/>
            <person name="Greis H.L."/>
            <person name="Groleau D.L."/>
            <person name="Gulati J.K."/>
            <person name="Guzman W."/>
            <person name="Hallworth A.N."/>
            <person name="Hariri A."/>
            <person name="Haya V.N."/>
            <person name="Hoffman A.K."/>
            <person name="Horne B."/>
            <person name="Howard T."/>
            <person name="Iglesia A.J."/>
            <person name="Ijezie O.D."/>
            <person name="Incognito N.A."/>
            <person name="Inen J.A."/>
            <person name="Jaiswal A."/>
            <person name="Jezek R.A."/>
            <person name="Kawa A.C."/>
            <person name="Khan F."/>
            <person name="Khin A.C."/>
            <person name="Knapo J."/>
            <person name="Kong A.S."/>
            <person name="Le B.Q."/>
            <person name="Le Q.M."/>
            <person name="Le T.-H.M."/>
            <person name="Lee M."/>
            <person name="Lockwood J.L."/>
            <person name="Loto-Rojas G.S."/>
            <person name="Mantzavinos A."/>
            <person name="Martinez D.R."/>
            <person name="Meadows A.R."/>
            <person name="Mehr S."/>
            <person name="Mellon M.N."/>
            <person name="Memon S."/>
            <person name="Miller B."/>
            <person name="Min S."/>
            <person name="Mitchell L.M."/>
            <person name="Mohamed I.R."/>
            <person name="Mohammed F.O."/>
            <person name="More S."/>
            <person name="Muntaha S."/>
            <person name="Nadeem I."/>
            <person name="Ndjeumen-Njinguet A.S."/>
            <person name="Ng P."/>
            <person name="Ngu V.E."/>
            <person name="Nguyen B.N."/>
            <person name="OHern C.T."/>
            <person name="Oboh U.S."/>
            <person name="Pagano C.W."/>
            <person name="Panakal P.R."/>
            <person name="Park D.A."/>
            <person name="Parsana D."/>
            <person name="Patel P."/>
            <person name="Patel V.S."/>
            <person name="Patwardhan V.M."/>
            <person name="Pawar S.D."/>
            <person name="Payne V.R."/>
            <person name="Petricel I.M."/>
            <person name="Phillips C."/>
            <person name="Puglisi K.M."/>
            <person name="Ramaprasad G."/>
            <person name="Raza A.S."/>
            <person name="Rivera-Oven A.G."/>
            <person name="Robins E."/>
            <person name="Roeun D.C."/>
            <person name="Rostovtseva N."/>
            <person name="Sadat M."/>
            <person name="Seas A."/>
            <person name="So E.J."/>
            <person name="Sogbesan C."/>
            <person name="Strumsky L.A."/>
            <person name="Sun J.L."/>
            <person name="Sutherland H.J."/>
            <person name="Tchakounte I."/>
            <person name="Tewell J.R."/>
            <person name="Thapa D.J."/>
            <person name="Tkach Y."/>
            <person name="Tran C.D."/>
            <person name="Tran V."/>
            <person name="Vithayathil T."/>
            <person name="Vivekanandan A."/>
            <person name="Wang S.R."/>
            <person name="White E."/>
            <person name="Yang A.L."/>
            <person name="Ye D.T."/>
            <person name="Yirenkyi M."/>
            <person name="Zarb J.S."/>
            <person name="Zhang S."/>
            <person name="Zhou M.T."/>
            <person name="Cao A."/>
            <person name="Nguyen K.M."/>
            <person name="Patel K."/>
            <person name="Patel P."/>
            <person name="Pennington E."/>
            <person name="Sendze O."/>
            <person name="Zahangir S."/>
            <person name="Correa-Mendez M."/>
            <person name="Fabian M.F."/>
            <person name="Liu S."/>
            <person name="Jethmalani Y."/>
            <person name="Nunn R."/>
            <person name="Prakash A."/>
            <person name="Louise T."/>
            <person name="Russell D.A."/>
            <person name="Hatfull G.F."/>
            <person name="Erill I."/>
            <person name="Caruso S.M."/>
        </authorList>
    </citation>
    <scope>NUCLEOTIDE SEQUENCE [LARGE SCALE GENOMIC DNA]</scope>
</reference>